<comment type="caution">
    <text evidence="1">The sequence shown here is derived from an EMBL/GenBank/DDBJ whole genome shotgun (WGS) entry which is preliminary data.</text>
</comment>
<proteinExistence type="predicted"/>
<sequence length="203" mass="22282">MAVNRDKVLAELREKLENRNMDPSVQAVLDQVADAQQANCHRVLFDCCHLTLSPESVIDLPKGLINIYADYFFLECCSNPTTIDGITECGTLVNACTAQEVKAIGNINYVTSFNAPTFYNNGAADCNRTMNHTFSCASTLCVNHTLCYTTPDTVDPCPEFCNGNVLAFAYISDVDYCNPSKAVVTISVIFILPECENDIPVNN</sequence>
<organism evidence="1 2">
    <name type="scientific">Gracilibacillus marinus</name>
    <dbReference type="NCBI Taxonomy" id="630535"/>
    <lineage>
        <taxon>Bacteria</taxon>
        <taxon>Bacillati</taxon>
        <taxon>Bacillota</taxon>
        <taxon>Bacilli</taxon>
        <taxon>Bacillales</taxon>
        <taxon>Bacillaceae</taxon>
        <taxon>Gracilibacillus</taxon>
    </lineage>
</organism>
<evidence type="ECO:0000313" key="1">
    <source>
        <dbReference type="EMBL" id="MFC4389020.1"/>
    </source>
</evidence>
<accession>A0ABV8W131</accession>
<evidence type="ECO:0000313" key="2">
    <source>
        <dbReference type="Proteomes" id="UP001595880"/>
    </source>
</evidence>
<protein>
    <submittedName>
        <fullName evidence="1">Uncharacterized protein</fullName>
    </submittedName>
</protein>
<name>A0ABV8W131_9BACI</name>
<reference evidence="2" key="1">
    <citation type="journal article" date="2019" name="Int. J. Syst. Evol. Microbiol.">
        <title>The Global Catalogue of Microorganisms (GCM) 10K type strain sequencing project: providing services to taxonomists for standard genome sequencing and annotation.</title>
        <authorList>
            <consortium name="The Broad Institute Genomics Platform"/>
            <consortium name="The Broad Institute Genome Sequencing Center for Infectious Disease"/>
            <person name="Wu L."/>
            <person name="Ma J."/>
        </authorList>
    </citation>
    <scope>NUCLEOTIDE SEQUENCE [LARGE SCALE GENOMIC DNA]</scope>
    <source>
        <strain evidence="2">KACC 14058</strain>
    </source>
</reference>
<dbReference type="Proteomes" id="UP001595880">
    <property type="component" value="Unassembled WGS sequence"/>
</dbReference>
<gene>
    <name evidence="1" type="ORF">ACFOZ1_14550</name>
</gene>
<dbReference type="RefSeq" id="WP_390200465.1">
    <property type="nucleotide sequence ID" value="NZ_JBHSDV010000005.1"/>
</dbReference>
<keyword evidence="2" id="KW-1185">Reference proteome</keyword>
<dbReference type="EMBL" id="JBHSDV010000005">
    <property type="protein sequence ID" value="MFC4389020.1"/>
    <property type="molecule type" value="Genomic_DNA"/>
</dbReference>